<reference evidence="1 2" key="1">
    <citation type="submission" date="2018-09" db="EMBL/GenBank/DDBJ databases">
        <title>Novel species of Cryobacterium.</title>
        <authorList>
            <person name="Liu Q."/>
            <person name="Xin Y.-H."/>
        </authorList>
    </citation>
    <scope>NUCLEOTIDE SEQUENCE [LARGE SCALE GENOMIC DNA]</scope>
    <source>
        <strain evidence="1 2">Hh39</strain>
    </source>
</reference>
<protein>
    <submittedName>
        <fullName evidence="1">Uncharacterized protein</fullName>
    </submittedName>
</protein>
<proteinExistence type="predicted"/>
<accession>A0A3A5MK35</accession>
<dbReference type="Proteomes" id="UP000272015">
    <property type="component" value="Unassembled WGS sequence"/>
</dbReference>
<evidence type="ECO:0000313" key="1">
    <source>
        <dbReference type="EMBL" id="RJT85219.1"/>
    </source>
</evidence>
<sequence>MVSMIHGRHSPSRRGFFSALSVRSMLLTAAMLALTLCMVVVSSGGTYARLSSRAPIPASTISSGSATLTVSALSLPTTLLYPGLTLAAAVTVTNTGDVPLVLFPSLTPPATTTALSGVLTVGVAVVDSPTACTAATAATWTKTFAGPASDSFSSTLPIGGSATLCVQATLPMNAPAASSNSATNFALVITGIQN</sequence>
<organism evidence="1 2">
    <name type="scientific">Cryobacterium melibiosiphilum</name>
    <dbReference type="NCBI Taxonomy" id="995039"/>
    <lineage>
        <taxon>Bacteria</taxon>
        <taxon>Bacillati</taxon>
        <taxon>Actinomycetota</taxon>
        <taxon>Actinomycetes</taxon>
        <taxon>Micrococcales</taxon>
        <taxon>Microbacteriaceae</taxon>
        <taxon>Cryobacterium</taxon>
    </lineage>
</organism>
<gene>
    <name evidence="1" type="ORF">D6T64_20080</name>
</gene>
<evidence type="ECO:0000313" key="2">
    <source>
        <dbReference type="Proteomes" id="UP000272015"/>
    </source>
</evidence>
<keyword evidence="2" id="KW-1185">Reference proteome</keyword>
<comment type="caution">
    <text evidence="1">The sequence shown here is derived from an EMBL/GenBank/DDBJ whole genome shotgun (WGS) entry which is preliminary data.</text>
</comment>
<dbReference type="AlphaFoldDB" id="A0A3A5MK35"/>
<dbReference type="EMBL" id="QZVS01000096">
    <property type="protein sequence ID" value="RJT85219.1"/>
    <property type="molecule type" value="Genomic_DNA"/>
</dbReference>
<name>A0A3A5MK35_9MICO</name>